<dbReference type="Proteomes" id="UP000524404">
    <property type="component" value="Unassembled WGS sequence"/>
</dbReference>
<dbReference type="AlphaFoldDB" id="A0A841EPS2"/>
<evidence type="ECO:0008006" key="4">
    <source>
        <dbReference type="Google" id="ProtNLM"/>
    </source>
</evidence>
<gene>
    <name evidence="2" type="ORF">HNP25_000070</name>
</gene>
<keyword evidence="3" id="KW-1185">Reference proteome</keyword>
<accession>A0A841EPS2</accession>
<feature type="compositionally biased region" description="Polar residues" evidence="1">
    <location>
        <begin position="1"/>
        <end position="21"/>
    </location>
</feature>
<organism evidence="2 3">
    <name type="scientific">Arcicella rosea</name>
    <dbReference type="NCBI Taxonomy" id="502909"/>
    <lineage>
        <taxon>Bacteria</taxon>
        <taxon>Pseudomonadati</taxon>
        <taxon>Bacteroidota</taxon>
        <taxon>Cytophagia</taxon>
        <taxon>Cytophagales</taxon>
        <taxon>Flectobacillaceae</taxon>
        <taxon>Arcicella</taxon>
    </lineage>
</organism>
<dbReference type="EMBL" id="JACHKT010000001">
    <property type="protein sequence ID" value="MBB6001431.1"/>
    <property type="molecule type" value="Genomic_DNA"/>
</dbReference>
<evidence type="ECO:0000313" key="2">
    <source>
        <dbReference type="EMBL" id="MBB6001431.1"/>
    </source>
</evidence>
<proteinExistence type="predicted"/>
<feature type="region of interest" description="Disordered" evidence="1">
    <location>
        <begin position="1"/>
        <end position="39"/>
    </location>
</feature>
<sequence length="39" mass="4578">MTKKTTVTTNYRRADNGQYTTKKYAENHPKTTVKETDKK</sequence>
<name>A0A841EPS2_9BACT</name>
<evidence type="ECO:0000256" key="1">
    <source>
        <dbReference type="SAM" id="MobiDB-lite"/>
    </source>
</evidence>
<comment type="caution">
    <text evidence="2">The sequence shown here is derived from an EMBL/GenBank/DDBJ whole genome shotgun (WGS) entry which is preliminary data.</text>
</comment>
<protein>
    <recommendedName>
        <fullName evidence="4">Multidrug transporter</fullName>
    </recommendedName>
</protein>
<feature type="compositionally biased region" description="Basic and acidic residues" evidence="1">
    <location>
        <begin position="23"/>
        <end position="39"/>
    </location>
</feature>
<reference evidence="2 3" key="1">
    <citation type="submission" date="2020-08" db="EMBL/GenBank/DDBJ databases">
        <title>Functional genomics of gut bacteria from endangered species of beetles.</title>
        <authorList>
            <person name="Carlos-Shanley C."/>
        </authorList>
    </citation>
    <scope>NUCLEOTIDE SEQUENCE [LARGE SCALE GENOMIC DNA]</scope>
    <source>
        <strain evidence="2 3">S00070</strain>
    </source>
</reference>
<evidence type="ECO:0000313" key="3">
    <source>
        <dbReference type="Proteomes" id="UP000524404"/>
    </source>
</evidence>